<reference evidence="5 6" key="1">
    <citation type="submission" date="2019-04" db="EMBL/GenBank/DDBJ databases">
        <title>Taxonomy of novel Haliea sp. from mangrove soil of West Coast of India.</title>
        <authorList>
            <person name="Verma A."/>
            <person name="Kumar P."/>
            <person name="Krishnamurthi S."/>
        </authorList>
    </citation>
    <scope>NUCLEOTIDE SEQUENCE [LARGE SCALE GENOMIC DNA]</scope>
    <source>
        <strain evidence="5 6">SAOS-164</strain>
    </source>
</reference>
<evidence type="ECO:0000256" key="1">
    <source>
        <dbReference type="ARBA" id="ARBA00008361"/>
    </source>
</evidence>
<dbReference type="Pfam" id="PF08241">
    <property type="entry name" value="Methyltransf_11"/>
    <property type="match status" value="1"/>
</dbReference>
<evidence type="ECO:0000256" key="2">
    <source>
        <dbReference type="ARBA" id="ARBA00022603"/>
    </source>
</evidence>
<evidence type="ECO:0000313" key="6">
    <source>
        <dbReference type="Proteomes" id="UP000298050"/>
    </source>
</evidence>
<evidence type="ECO:0000256" key="3">
    <source>
        <dbReference type="ARBA" id="ARBA00022679"/>
    </source>
</evidence>
<comment type="similarity">
    <text evidence="1">Belongs to the methyltransferase superfamily.</text>
</comment>
<dbReference type="GO" id="GO:0008757">
    <property type="term" value="F:S-adenosylmethionine-dependent methyltransferase activity"/>
    <property type="evidence" value="ECO:0007669"/>
    <property type="project" value="InterPro"/>
</dbReference>
<name>A0A4Z0LZ23_9GAMM</name>
<dbReference type="AlphaFoldDB" id="A0A4Z0LZ23"/>
<dbReference type="InterPro" id="IPR013216">
    <property type="entry name" value="Methyltransf_11"/>
</dbReference>
<proteinExistence type="inferred from homology"/>
<dbReference type="Gene3D" id="3.40.50.150">
    <property type="entry name" value="Vaccinia Virus protein VP39"/>
    <property type="match status" value="1"/>
</dbReference>
<dbReference type="PANTHER" id="PTHR44942">
    <property type="entry name" value="METHYLTRANSF_11 DOMAIN-CONTAINING PROTEIN"/>
    <property type="match status" value="1"/>
</dbReference>
<dbReference type="OrthoDB" id="7348755at2"/>
<dbReference type="GO" id="GO:0032259">
    <property type="term" value="P:methylation"/>
    <property type="evidence" value="ECO:0007669"/>
    <property type="project" value="UniProtKB-KW"/>
</dbReference>
<evidence type="ECO:0000313" key="5">
    <source>
        <dbReference type="EMBL" id="TGD72531.1"/>
    </source>
</evidence>
<comment type="caution">
    <text evidence="5">The sequence shown here is derived from an EMBL/GenBank/DDBJ whole genome shotgun (WGS) entry which is preliminary data.</text>
</comment>
<sequence>MEKTLSTHASDWDYSEQAPYYQYRPNYSPLAIDTLLEKLAVPRDEGFLIADVGAGTGNLTIMLEERGYTPIAIEPNDAMREIGIQRSASKPTRWQAGTGEATGLPDKSVQAYLMGSSFNTTERDTTLKEAHRVLADGGWFACMWNHRSLEEDEIQSKTQAVLKSFFPDYTGGSRREDQRPILEASPYFSDVHYLEDSFTVQQTKEHYLLAWRSVRNQFWDLRSDEGKALFEQVMAKMSEVLPDPVPLTYTTRIWYTQKS</sequence>
<feature type="domain" description="Methyltransferase type 11" evidence="4">
    <location>
        <begin position="51"/>
        <end position="142"/>
    </location>
</feature>
<dbReference type="Proteomes" id="UP000298050">
    <property type="component" value="Unassembled WGS sequence"/>
</dbReference>
<dbReference type="SUPFAM" id="SSF53335">
    <property type="entry name" value="S-adenosyl-L-methionine-dependent methyltransferases"/>
    <property type="match status" value="1"/>
</dbReference>
<organism evidence="5 6">
    <name type="scientific">Mangrovimicrobium sediminis</name>
    <dbReference type="NCBI Taxonomy" id="2562682"/>
    <lineage>
        <taxon>Bacteria</taxon>
        <taxon>Pseudomonadati</taxon>
        <taxon>Pseudomonadota</taxon>
        <taxon>Gammaproteobacteria</taxon>
        <taxon>Cellvibrionales</taxon>
        <taxon>Halieaceae</taxon>
        <taxon>Mangrovimicrobium</taxon>
    </lineage>
</organism>
<dbReference type="EMBL" id="SRLE01000009">
    <property type="protein sequence ID" value="TGD72531.1"/>
    <property type="molecule type" value="Genomic_DNA"/>
</dbReference>
<evidence type="ECO:0000259" key="4">
    <source>
        <dbReference type="Pfam" id="PF08241"/>
    </source>
</evidence>
<dbReference type="InterPro" id="IPR029063">
    <property type="entry name" value="SAM-dependent_MTases_sf"/>
</dbReference>
<protein>
    <submittedName>
        <fullName evidence="5">Class I SAM-dependent methyltransferase</fullName>
    </submittedName>
</protein>
<accession>A0A4Z0LZ23</accession>
<dbReference type="InterPro" id="IPR051052">
    <property type="entry name" value="Diverse_substrate_MTase"/>
</dbReference>
<dbReference type="PANTHER" id="PTHR44942:SF4">
    <property type="entry name" value="METHYLTRANSFERASE TYPE 11 DOMAIN-CONTAINING PROTEIN"/>
    <property type="match status" value="1"/>
</dbReference>
<keyword evidence="3 5" id="KW-0808">Transferase</keyword>
<gene>
    <name evidence="5" type="ORF">E4634_13460</name>
</gene>
<dbReference type="CDD" id="cd02440">
    <property type="entry name" value="AdoMet_MTases"/>
    <property type="match status" value="1"/>
</dbReference>
<keyword evidence="2 5" id="KW-0489">Methyltransferase</keyword>
<keyword evidence="6" id="KW-1185">Reference proteome</keyword>